<name>A3IJH3_9CHRO</name>
<keyword evidence="2" id="KW-1185">Reference proteome</keyword>
<comment type="caution">
    <text evidence="1">The sequence shown here is derived from an EMBL/GenBank/DDBJ whole genome shotgun (WGS) entry which is preliminary data.</text>
</comment>
<accession>A3IJH3</accession>
<reference evidence="1 2" key="1">
    <citation type="submission" date="2007-03" db="EMBL/GenBank/DDBJ databases">
        <authorList>
            <person name="Stal L."/>
            <person name="Ferriera S."/>
            <person name="Johnson J."/>
            <person name="Kravitz S."/>
            <person name="Beeson K."/>
            <person name="Sutton G."/>
            <person name="Rogers Y.-H."/>
            <person name="Friedman R."/>
            <person name="Frazier M."/>
            <person name="Venter J.C."/>
        </authorList>
    </citation>
    <scope>NUCLEOTIDE SEQUENCE [LARGE SCALE GENOMIC DNA]</scope>
    <source>
        <strain evidence="1 2">CCY0110</strain>
    </source>
</reference>
<sequence>MMAIQSPYETVLLQRSARGNLDIFGWSGNQLSVYFQTLNRPSFRLLPPSIILSRRHRRAMTHQLLHRDNIHPCIQ</sequence>
<organism evidence="1 2">
    <name type="scientific">Crocosphaera chwakensis CCY0110</name>
    <dbReference type="NCBI Taxonomy" id="391612"/>
    <lineage>
        <taxon>Bacteria</taxon>
        <taxon>Bacillati</taxon>
        <taxon>Cyanobacteriota</taxon>
        <taxon>Cyanophyceae</taxon>
        <taxon>Oscillatoriophycideae</taxon>
        <taxon>Chroococcales</taxon>
        <taxon>Aphanothecaceae</taxon>
        <taxon>Crocosphaera</taxon>
        <taxon>Crocosphaera chwakensis</taxon>
    </lineage>
</organism>
<gene>
    <name evidence="1" type="ORF">CY0110_19207</name>
</gene>
<dbReference type="Proteomes" id="UP000003781">
    <property type="component" value="Unassembled WGS sequence"/>
</dbReference>
<evidence type="ECO:0000313" key="1">
    <source>
        <dbReference type="EMBL" id="EAZ93955.1"/>
    </source>
</evidence>
<dbReference type="AlphaFoldDB" id="A3IJH3"/>
<protein>
    <submittedName>
        <fullName evidence="1">Uncharacterized protein</fullName>
    </submittedName>
</protein>
<proteinExistence type="predicted"/>
<evidence type="ECO:0000313" key="2">
    <source>
        <dbReference type="Proteomes" id="UP000003781"/>
    </source>
</evidence>
<dbReference type="EMBL" id="AAXW01000002">
    <property type="protein sequence ID" value="EAZ93955.1"/>
    <property type="molecule type" value="Genomic_DNA"/>
</dbReference>